<proteinExistence type="evidence at transcript level"/>
<dbReference type="Gene3D" id="6.10.250.3120">
    <property type="match status" value="1"/>
</dbReference>
<feature type="domain" description="ASD2" evidence="7">
    <location>
        <begin position="137"/>
        <end position="440"/>
    </location>
</feature>
<dbReference type="Pfam" id="PF08687">
    <property type="entry name" value="ASD2"/>
    <property type="match status" value="1"/>
</dbReference>
<evidence type="ECO:0000256" key="2">
    <source>
        <dbReference type="ARBA" id="ARBA00006469"/>
    </source>
</evidence>
<dbReference type="GO" id="GO:0051015">
    <property type="term" value="F:actin filament binding"/>
    <property type="evidence" value="ECO:0007669"/>
    <property type="project" value="InterPro"/>
</dbReference>
<dbReference type="GO" id="GO:0005912">
    <property type="term" value="C:adherens junction"/>
    <property type="evidence" value="ECO:0007669"/>
    <property type="project" value="TreeGrafter"/>
</dbReference>
<feature type="region of interest" description="Disordered" evidence="6">
    <location>
        <begin position="170"/>
        <end position="189"/>
    </location>
</feature>
<evidence type="ECO:0000256" key="6">
    <source>
        <dbReference type="SAM" id="MobiDB-lite"/>
    </source>
</evidence>
<dbReference type="GO" id="GO:0007015">
    <property type="term" value="P:actin filament organization"/>
    <property type="evidence" value="ECO:0007669"/>
    <property type="project" value="TreeGrafter"/>
</dbReference>
<keyword evidence="4" id="KW-0206">Cytoskeleton</keyword>
<comment type="subcellular location">
    <subcellularLocation>
        <location evidence="1">Cytoplasm</location>
        <location evidence="1">Cytoskeleton</location>
    </subcellularLocation>
</comment>
<evidence type="ECO:0000256" key="4">
    <source>
        <dbReference type="ARBA" id="ARBA00023212"/>
    </source>
</evidence>
<dbReference type="GO" id="GO:0043296">
    <property type="term" value="C:apical junction complex"/>
    <property type="evidence" value="ECO:0007669"/>
    <property type="project" value="TreeGrafter"/>
</dbReference>
<dbReference type="PANTHER" id="PTHR15012:SF32">
    <property type="entry name" value="PROTEIN SHROOM"/>
    <property type="match status" value="1"/>
</dbReference>
<evidence type="ECO:0000256" key="1">
    <source>
        <dbReference type="ARBA" id="ARBA00004245"/>
    </source>
</evidence>
<evidence type="ECO:0000313" key="8">
    <source>
        <dbReference type="EMBL" id="LAC20359.1"/>
    </source>
</evidence>
<evidence type="ECO:0000256" key="5">
    <source>
        <dbReference type="SAM" id="Coils"/>
    </source>
</evidence>
<dbReference type="InterPro" id="IPR027685">
    <property type="entry name" value="Shroom_fam"/>
</dbReference>
<organism evidence="8">
    <name type="scientific">Hirondellea gigas</name>
    <dbReference type="NCBI Taxonomy" id="1518452"/>
    <lineage>
        <taxon>Eukaryota</taxon>
        <taxon>Metazoa</taxon>
        <taxon>Ecdysozoa</taxon>
        <taxon>Arthropoda</taxon>
        <taxon>Crustacea</taxon>
        <taxon>Multicrustacea</taxon>
        <taxon>Malacostraca</taxon>
        <taxon>Eumalacostraca</taxon>
        <taxon>Peracarida</taxon>
        <taxon>Amphipoda</taxon>
        <taxon>Amphilochidea</taxon>
        <taxon>Lysianassida</taxon>
        <taxon>Lysianassidira</taxon>
        <taxon>Lysianassoidea</taxon>
        <taxon>Lysianassidae</taxon>
        <taxon>Hirondellea</taxon>
    </lineage>
</organism>
<dbReference type="InterPro" id="IPR014799">
    <property type="entry name" value="ASD2_dom"/>
</dbReference>
<dbReference type="GO" id="GO:0016324">
    <property type="term" value="C:apical plasma membrane"/>
    <property type="evidence" value="ECO:0007669"/>
    <property type="project" value="TreeGrafter"/>
</dbReference>
<dbReference type="PROSITE" id="PS51307">
    <property type="entry name" value="ASD2"/>
    <property type="match status" value="1"/>
</dbReference>
<feature type="compositionally biased region" description="Low complexity" evidence="6">
    <location>
        <begin position="57"/>
        <end position="67"/>
    </location>
</feature>
<feature type="region of interest" description="Disordered" evidence="6">
    <location>
        <begin position="52"/>
        <end position="79"/>
    </location>
</feature>
<dbReference type="GO" id="GO:0000902">
    <property type="term" value="P:cell morphogenesis"/>
    <property type="evidence" value="ECO:0007669"/>
    <property type="project" value="TreeGrafter"/>
</dbReference>
<accession>A0A6A7FQ77</accession>
<name>A0A6A7FQ77_9CRUS</name>
<keyword evidence="5" id="KW-0175">Coiled coil</keyword>
<sequence length="449" mass="50167">MEYVSRLSLDPRLQALLAPGPELKTTADYMDGIFTYKFRRDILASRAQHMLPSHSQNNETENNTITIRSQNNSPNNPALRDVDKSLNTLNIVSSSNIDNSSSLSKRVISHDTSLNNKSNCTQAISRSSSYLGASPAHLSSANQVANFTSISSPIRPHDTKSRFIATRSLSSPEHPNAFNSSLSSPVVNEANDTLTNGEETFASDEPRRKTSDRSPLPSDSAYFTSESKARLLTRLRSPSVDGGAETGATPASPPTIIDHHALQIKKEELMSSIGRKLEILRAEQEAIKDEVRLNNELGAEVTERVEQLAKTQETEKYKLHVEEIEKITSLLLGLSGRLARAENALLLLTQQDGPELKMVLEQKRDRLSEQLQEALLLKENIDRRATQVEKTLMQYLTDAEFADYDHFIKMKTKLVMDAREITDKIKLGEEQTTALRDTFKSADNRSFKR</sequence>
<dbReference type="PANTHER" id="PTHR15012">
    <property type="entry name" value="APICAL PROTEIN/SHROOM-RELATED"/>
    <property type="match status" value="1"/>
</dbReference>
<protein>
    <submittedName>
        <fullName evidence="8">Protein Shroom2</fullName>
    </submittedName>
</protein>
<dbReference type="EMBL" id="IACT01000989">
    <property type="protein sequence ID" value="LAC20359.1"/>
    <property type="molecule type" value="mRNA"/>
</dbReference>
<dbReference type="GO" id="GO:0030864">
    <property type="term" value="C:cortical actin cytoskeleton"/>
    <property type="evidence" value="ECO:0007669"/>
    <property type="project" value="TreeGrafter"/>
</dbReference>
<comment type="similarity">
    <text evidence="2">Belongs to the shroom family.</text>
</comment>
<evidence type="ECO:0000256" key="3">
    <source>
        <dbReference type="ARBA" id="ARBA00022490"/>
    </source>
</evidence>
<keyword evidence="3" id="KW-0963">Cytoplasm</keyword>
<dbReference type="AlphaFoldDB" id="A0A6A7FQ77"/>
<feature type="region of interest" description="Disordered" evidence="6">
    <location>
        <begin position="196"/>
        <end position="255"/>
    </location>
</feature>
<evidence type="ECO:0000259" key="7">
    <source>
        <dbReference type="PROSITE" id="PS51307"/>
    </source>
</evidence>
<feature type="coiled-coil region" evidence="5">
    <location>
        <begin position="357"/>
        <end position="384"/>
    </location>
</feature>
<reference evidence="8" key="1">
    <citation type="submission" date="2017-11" db="EMBL/GenBank/DDBJ databases">
        <title>The sensing device of the deep-sea amphipod.</title>
        <authorList>
            <person name="Kobayashi H."/>
            <person name="Nagahama T."/>
            <person name="Arai W."/>
            <person name="Sasagawa Y."/>
            <person name="Umeda M."/>
            <person name="Hayashi T."/>
            <person name="Nikaido I."/>
            <person name="Watanabe H."/>
            <person name="Oguri K."/>
            <person name="Kitazato H."/>
            <person name="Fujioka K."/>
            <person name="Kido Y."/>
            <person name="Takami H."/>
        </authorList>
    </citation>
    <scope>NUCLEOTIDE SEQUENCE</scope>
    <source>
        <tissue evidence="8">Whole body</tissue>
    </source>
</reference>